<comment type="caution">
    <text evidence="18">The sequence shown here is derived from an EMBL/GenBank/DDBJ whole genome shotgun (WGS) entry which is preliminary data.</text>
</comment>
<dbReference type="UniPathway" id="UPA00378"/>
<proteinExistence type="inferred from homology"/>
<keyword evidence="17" id="KW-0732">Signal</keyword>
<keyword evidence="10" id="KW-1015">Disulfide bond</keyword>
<comment type="catalytic activity">
    <reaction evidence="15">
        <text>L-threonyl-[protein] + GDP-beta-L-fucose = 3-O-(alpha-L-fucosyl)-L-threonyl-[protein] + GDP + H(+)</text>
        <dbReference type="Rhea" id="RHEA:70491"/>
        <dbReference type="Rhea" id="RHEA-COMP:11060"/>
        <dbReference type="Rhea" id="RHEA-COMP:17915"/>
        <dbReference type="ChEBI" id="CHEBI:15378"/>
        <dbReference type="ChEBI" id="CHEBI:30013"/>
        <dbReference type="ChEBI" id="CHEBI:57273"/>
        <dbReference type="ChEBI" id="CHEBI:58189"/>
        <dbReference type="ChEBI" id="CHEBI:189631"/>
        <dbReference type="EC" id="2.4.1.221"/>
    </reaction>
    <physiologicalReaction direction="left-to-right" evidence="15">
        <dbReference type="Rhea" id="RHEA:70492"/>
    </physiologicalReaction>
</comment>
<accession>A0A484D6Z9</accession>
<dbReference type="GO" id="GO:0007219">
    <property type="term" value="P:Notch signaling pathway"/>
    <property type="evidence" value="ECO:0007669"/>
    <property type="project" value="UniProtKB-KW"/>
</dbReference>
<keyword evidence="19" id="KW-1185">Reference proteome</keyword>
<keyword evidence="13" id="KW-0119">Carbohydrate metabolism</keyword>
<dbReference type="STRING" id="8167.A0A484D6Z9"/>
<dbReference type="EC" id="2.4.1.221" evidence="4"/>
<keyword evidence="8" id="KW-0256">Endoplasmic reticulum</keyword>
<dbReference type="AlphaFoldDB" id="A0A484D6Z9"/>
<gene>
    <name evidence="18" type="ORF">EPR50_G00080830</name>
</gene>
<keyword evidence="11" id="KW-0325">Glycoprotein</keyword>
<dbReference type="GO" id="GO:0008593">
    <property type="term" value="P:regulation of Notch signaling pathway"/>
    <property type="evidence" value="ECO:0007669"/>
    <property type="project" value="TreeGrafter"/>
</dbReference>
<reference evidence="18 19" key="1">
    <citation type="submission" date="2019-01" db="EMBL/GenBank/DDBJ databases">
        <title>A chromosome-scale genome assembly of the yellow perch, Perca flavescens.</title>
        <authorList>
            <person name="Feron R."/>
            <person name="Morvezen R."/>
            <person name="Bestin A."/>
            <person name="Haffray P."/>
            <person name="Klopp C."/>
            <person name="Zahm M."/>
            <person name="Cabau C."/>
            <person name="Roques C."/>
            <person name="Donnadieu C."/>
            <person name="Bouchez O."/>
            <person name="Christie M."/>
            <person name="Larson W."/>
            <person name="Guiguen Y."/>
        </authorList>
    </citation>
    <scope>NUCLEOTIDE SEQUENCE [LARGE SCALE GENOMIC DNA]</scope>
    <source>
        <strain evidence="18">YP-PL-M2</strain>
        <tissue evidence="18">Blood</tissue>
    </source>
</reference>
<dbReference type="GO" id="GO:0006004">
    <property type="term" value="P:fucose metabolic process"/>
    <property type="evidence" value="ECO:0007669"/>
    <property type="project" value="UniProtKB-KW"/>
</dbReference>
<feature type="signal peptide" evidence="17">
    <location>
        <begin position="1"/>
        <end position="29"/>
    </location>
</feature>
<evidence type="ECO:0000256" key="6">
    <source>
        <dbReference type="ARBA" id="ARBA00022676"/>
    </source>
</evidence>
<evidence type="ECO:0000256" key="4">
    <source>
        <dbReference type="ARBA" id="ARBA00012196"/>
    </source>
</evidence>
<evidence type="ECO:0000256" key="15">
    <source>
        <dbReference type="ARBA" id="ARBA00047273"/>
    </source>
</evidence>
<dbReference type="Gene3D" id="3.40.50.11350">
    <property type="match status" value="1"/>
</dbReference>
<evidence type="ECO:0000256" key="2">
    <source>
        <dbReference type="ARBA" id="ARBA00004922"/>
    </source>
</evidence>
<comment type="catalytic activity">
    <reaction evidence="16">
        <text>L-seryl-[protein] + GDP-beta-L-fucose = 3-O-(alpha-L-fucosyl)-L-seryl-[protein] + GDP + H(+)</text>
        <dbReference type="Rhea" id="RHEA:63644"/>
        <dbReference type="Rhea" id="RHEA-COMP:9863"/>
        <dbReference type="Rhea" id="RHEA-COMP:17914"/>
        <dbReference type="ChEBI" id="CHEBI:15378"/>
        <dbReference type="ChEBI" id="CHEBI:29999"/>
        <dbReference type="ChEBI" id="CHEBI:57273"/>
        <dbReference type="ChEBI" id="CHEBI:58189"/>
        <dbReference type="ChEBI" id="CHEBI:189632"/>
        <dbReference type="EC" id="2.4.1.221"/>
    </reaction>
    <physiologicalReaction direction="left-to-right" evidence="16">
        <dbReference type="Rhea" id="RHEA:63645"/>
    </physiologicalReaction>
</comment>
<dbReference type="InterPro" id="IPR039922">
    <property type="entry name" value="POFUT1"/>
</dbReference>
<keyword evidence="12" id="KW-0294">Fucose metabolism</keyword>
<evidence type="ECO:0000256" key="3">
    <source>
        <dbReference type="ARBA" id="ARBA00010626"/>
    </source>
</evidence>
<dbReference type="Proteomes" id="UP000295070">
    <property type="component" value="Chromosome 7"/>
</dbReference>
<evidence type="ECO:0000256" key="13">
    <source>
        <dbReference type="ARBA" id="ARBA00023277"/>
    </source>
</evidence>
<dbReference type="CDD" id="cd11302">
    <property type="entry name" value="O-FucT-1"/>
    <property type="match status" value="1"/>
</dbReference>
<dbReference type="GO" id="GO:0005783">
    <property type="term" value="C:endoplasmic reticulum"/>
    <property type="evidence" value="ECO:0007669"/>
    <property type="project" value="UniProtKB-SubCell"/>
</dbReference>
<protein>
    <recommendedName>
        <fullName evidence="5">GDP-fucose protein O-fucosyltransferase 1</fullName>
        <ecNumber evidence="4">2.4.1.221</ecNumber>
    </recommendedName>
    <alternativeName>
        <fullName evidence="14">Peptide-O-fucosyltransferase 1</fullName>
    </alternativeName>
</protein>
<dbReference type="Pfam" id="PF10250">
    <property type="entry name" value="O-FucT"/>
    <property type="match status" value="1"/>
</dbReference>
<evidence type="ECO:0000256" key="5">
    <source>
        <dbReference type="ARBA" id="ARBA00021745"/>
    </source>
</evidence>
<evidence type="ECO:0000256" key="12">
    <source>
        <dbReference type="ARBA" id="ARBA00023253"/>
    </source>
</evidence>
<dbReference type="GO" id="GO:0046922">
    <property type="term" value="F:peptide-O-fucosyltransferase activity"/>
    <property type="evidence" value="ECO:0007669"/>
    <property type="project" value="UniProtKB-EC"/>
</dbReference>
<evidence type="ECO:0000256" key="8">
    <source>
        <dbReference type="ARBA" id="ARBA00022824"/>
    </source>
</evidence>
<evidence type="ECO:0000256" key="7">
    <source>
        <dbReference type="ARBA" id="ARBA00022679"/>
    </source>
</evidence>
<comment type="similarity">
    <text evidence="3">Belongs to the glycosyltransferase 65 family.</text>
</comment>
<evidence type="ECO:0000313" key="19">
    <source>
        <dbReference type="Proteomes" id="UP000295070"/>
    </source>
</evidence>
<evidence type="ECO:0000256" key="17">
    <source>
        <dbReference type="SAM" id="SignalP"/>
    </source>
</evidence>
<evidence type="ECO:0000256" key="14">
    <source>
        <dbReference type="ARBA" id="ARBA00033080"/>
    </source>
</evidence>
<keyword evidence="6" id="KW-0328">Glycosyltransferase</keyword>
<keyword evidence="9" id="KW-0914">Notch signaling pathway</keyword>
<evidence type="ECO:0000256" key="1">
    <source>
        <dbReference type="ARBA" id="ARBA00004240"/>
    </source>
</evidence>
<dbReference type="InterPro" id="IPR019378">
    <property type="entry name" value="GDP-Fuc_O-FucTrfase"/>
</dbReference>
<dbReference type="FunFam" id="3.40.50.11350:FF:000004">
    <property type="entry name" value="GDP-fucose protein O-fucosyltransferase 1"/>
    <property type="match status" value="1"/>
</dbReference>
<evidence type="ECO:0000313" key="18">
    <source>
        <dbReference type="EMBL" id="TDH10962.1"/>
    </source>
</evidence>
<dbReference type="PANTHER" id="PTHR21420:SF3">
    <property type="entry name" value="GDP-FUCOSE PROTEIN O-FUCOSYLTRANSFERASE 1"/>
    <property type="match status" value="1"/>
</dbReference>
<comment type="pathway">
    <text evidence="2">Protein modification; protein glycosylation.</text>
</comment>
<evidence type="ECO:0000256" key="11">
    <source>
        <dbReference type="ARBA" id="ARBA00023180"/>
    </source>
</evidence>
<dbReference type="FunFam" id="3.40.50.11340:FF:000001">
    <property type="entry name" value="GDP-fucose protein O-fucosyltransferase 1"/>
    <property type="match status" value="1"/>
</dbReference>
<feature type="chain" id="PRO_5019733791" description="GDP-fucose protein O-fucosyltransferase 1" evidence="17">
    <location>
        <begin position="30"/>
        <end position="395"/>
    </location>
</feature>
<comment type="subcellular location">
    <subcellularLocation>
        <location evidence="1">Endoplasmic reticulum</location>
    </subcellularLocation>
</comment>
<keyword evidence="7" id="KW-0808">Transferase</keyword>
<name>A0A484D6Z9_PERFV</name>
<organism evidence="18 19">
    <name type="scientific">Perca flavescens</name>
    <name type="common">American yellow perch</name>
    <name type="synonym">Morone flavescens</name>
    <dbReference type="NCBI Taxonomy" id="8167"/>
    <lineage>
        <taxon>Eukaryota</taxon>
        <taxon>Metazoa</taxon>
        <taxon>Chordata</taxon>
        <taxon>Craniata</taxon>
        <taxon>Vertebrata</taxon>
        <taxon>Euteleostomi</taxon>
        <taxon>Actinopterygii</taxon>
        <taxon>Neopterygii</taxon>
        <taxon>Teleostei</taxon>
        <taxon>Neoteleostei</taxon>
        <taxon>Acanthomorphata</taxon>
        <taxon>Eupercaria</taxon>
        <taxon>Perciformes</taxon>
        <taxon>Percoidei</taxon>
        <taxon>Percidae</taxon>
        <taxon>Percinae</taxon>
        <taxon>Perca</taxon>
    </lineage>
</organism>
<evidence type="ECO:0000256" key="9">
    <source>
        <dbReference type="ARBA" id="ARBA00022976"/>
    </source>
</evidence>
<evidence type="ECO:0000256" key="16">
    <source>
        <dbReference type="ARBA" id="ARBA00048647"/>
    </source>
</evidence>
<dbReference type="Gene3D" id="3.40.50.11340">
    <property type="match status" value="1"/>
</dbReference>
<sequence>MAAKQKACYALTLTCWFLSLLLQTCWTFAEELKWDQNGYILYCPCMGRFGNQADHFLGSLAFAKMLNRTLAVPPWIVYRHHTHPYTNVHVPYSELFQLEALSAYHRVVSLEDFMEKLAPKYWPSKQRTAYCFETAAQRSADKKSCPMKDGNPFGPFWDYVGVEFDKSVLFGGISFSSYHQPQWMKKFPPSEHPVLALPGAPAQFPVIEEHVGLQRYVLWSDKMVKEGEEHIATLLTRPYVAIHLRIGSDWQNACKMLKTGDAGPHFMASPQCVGYNRQTALPLTMTMCLPDLAEIGRAVKLWVKKTFARSVYIATDSESHSTEIEKLLKGKVKVVSLQPDSAQMDLYILGRADHFIGNCVSSFSAFVKRERDVHGLSSSFFGMDKPGKLNHKEEL</sequence>
<dbReference type="EMBL" id="SCKG01000007">
    <property type="protein sequence ID" value="TDH10962.1"/>
    <property type="molecule type" value="Genomic_DNA"/>
</dbReference>
<evidence type="ECO:0000256" key="10">
    <source>
        <dbReference type="ARBA" id="ARBA00023157"/>
    </source>
</evidence>
<dbReference type="PANTHER" id="PTHR21420">
    <property type="entry name" value="GDP-FUCOSE PROTEIN O-FUCOSYLTRANSFERASE 1"/>
    <property type="match status" value="1"/>
</dbReference>